<feature type="chain" id="PRO_5045575977" description="Ig-like domain repeat protein" evidence="1">
    <location>
        <begin position="18"/>
        <end position="536"/>
    </location>
</feature>
<keyword evidence="3" id="KW-1185">Reference proteome</keyword>
<reference evidence="3" key="1">
    <citation type="journal article" date="2019" name="Int. J. Syst. Evol. Microbiol.">
        <title>The Global Catalogue of Microorganisms (GCM) 10K type strain sequencing project: providing services to taxonomists for standard genome sequencing and annotation.</title>
        <authorList>
            <consortium name="The Broad Institute Genomics Platform"/>
            <consortium name="The Broad Institute Genome Sequencing Center for Infectious Disease"/>
            <person name="Wu L."/>
            <person name="Ma J."/>
        </authorList>
    </citation>
    <scope>NUCLEOTIDE SEQUENCE [LARGE SCALE GENOMIC DNA]</scope>
    <source>
        <strain evidence="3">CGMCC 1.15399</strain>
    </source>
</reference>
<sequence length="536" mass="55446">MTMTAGLVIAVAPVASAADSITDLGVSVGITAPSDVVAGGGKVFVTAEDRIVVTDTDGALIGAVTDLPGVAGLAAAPDGTHVFAALHDSHEVVEIDTATLVVTRRIDFAAYPCPTKLALSGEVLWTAYGCDPDTGGVASLDVSASAPQPVSLVTGRPTAPLIAIAGNTLVLGDPRHDLADVLVYDVSNGSATLRGEIDGDTYGLPSPRDLAITPDGSTAVLAFSNGYEAWDTTSLTKVREYGKDASAKGQVVGVAVSPDGTHIAGGWWLGDRGIELYDVATRATTYTKKIPSGWPTPRILGGSITIAGNDVFSVLLNPSTGRLRLWRLEDATLLPSNVTLTAPERGTALEPLTLTGRLTVPDGATQGRQRLEVTRRLPDGTSATLRRARTAADGTFTITDAPPVSGTVAYDVSWGGSTDVRGSTASVSVKVVQQSASLTLTGPTDGVVGKRLRFAGELKFGDKAPTTRPSVTVIRASPDGVSTELGTVRVSRSGSFRFQDRPDQQGIYIYTVDWMGDDAASGAENAQFVTVRSSNG</sequence>
<name>A0ABW4G9R1_9ACTN</name>
<evidence type="ECO:0000256" key="1">
    <source>
        <dbReference type="SAM" id="SignalP"/>
    </source>
</evidence>
<keyword evidence="1" id="KW-0732">Signal</keyword>
<dbReference type="InterPro" id="IPR017868">
    <property type="entry name" value="Filamin/ABP280_repeat-like"/>
</dbReference>
<dbReference type="Proteomes" id="UP001597097">
    <property type="component" value="Unassembled WGS sequence"/>
</dbReference>
<evidence type="ECO:0000313" key="3">
    <source>
        <dbReference type="Proteomes" id="UP001597097"/>
    </source>
</evidence>
<feature type="signal peptide" evidence="1">
    <location>
        <begin position="1"/>
        <end position="17"/>
    </location>
</feature>
<gene>
    <name evidence="2" type="ORF">ACFSJ0_19990</name>
</gene>
<evidence type="ECO:0008006" key="4">
    <source>
        <dbReference type="Google" id="ProtNLM"/>
    </source>
</evidence>
<organism evidence="2 3">
    <name type="scientific">Nonomuraea guangzhouensis</name>
    <dbReference type="NCBI Taxonomy" id="1291555"/>
    <lineage>
        <taxon>Bacteria</taxon>
        <taxon>Bacillati</taxon>
        <taxon>Actinomycetota</taxon>
        <taxon>Actinomycetes</taxon>
        <taxon>Streptosporangiales</taxon>
        <taxon>Streptosporangiaceae</taxon>
        <taxon>Nonomuraea</taxon>
    </lineage>
</organism>
<proteinExistence type="predicted"/>
<dbReference type="RefSeq" id="WP_219531851.1">
    <property type="nucleotide sequence ID" value="NZ_JAHKRM010000012.1"/>
</dbReference>
<dbReference type="InterPro" id="IPR051200">
    <property type="entry name" value="Host-pathogen_enzymatic-act"/>
</dbReference>
<dbReference type="PROSITE" id="PS50194">
    <property type="entry name" value="FILAMIN_REPEAT"/>
    <property type="match status" value="1"/>
</dbReference>
<evidence type="ECO:0000313" key="2">
    <source>
        <dbReference type="EMBL" id="MFD1539350.1"/>
    </source>
</evidence>
<comment type="caution">
    <text evidence="2">The sequence shown here is derived from an EMBL/GenBank/DDBJ whole genome shotgun (WGS) entry which is preliminary data.</text>
</comment>
<dbReference type="PANTHER" id="PTHR47197:SF3">
    <property type="entry name" value="DIHYDRO-HEME D1 DEHYDROGENASE"/>
    <property type="match status" value="1"/>
</dbReference>
<dbReference type="EMBL" id="JBHUCM010000017">
    <property type="protein sequence ID" value="MFD1539350.1"/>
    <property type="molecule type" value="Genomic_DNA"/>
</dbReference>
<dbReference type="PANTHER" id="PTHR47197">
    <property type="entry name" value="PROTEIN NIRF"/>
    <property type="match status" value="1"/>
</dbReference>
<accession>A0ABW4G9R1</accession>
<protein>
    <recommendedName>
        <fullName evidence="4">Ig-like domain repeat protein</fullName>
    </recommendedName>
</protein>